<dbReference type="InterPro" id="IPR024786">
    <property type="entry name" value="TORC"/>
</dbReference>
<keyword evidence="5" id="KW-0597">Phosphoprotein</keyword>
<keyword evidence="7" id="KW-0010">Activator</keyword>
<feature type="region of interest" description="Disordered" evidence="10">
    <location>
        <begin position="443"/>
        <end position="570"/>
    </location>
</feature>
<gene>
    <name evidence="12" type="ORF">GBAR_LOCUS31800</name>
</gene>
<evidence type="ECO:0000256" key="6">
    <source>
        <dbReference type="ARBA" id="ARBA00023015"/>
    </source>
</evidence>
<evidence type="ECO:0000256" key="8">
    <source>
        <dbReference type="ARBA" id="ARBA00023163"/>
    </source>
</evidence>
<proteinExistence type="inferred from homology"/>
<evidence type="ECO:0000256" key="3">
    <source>
        <dbReference type="ARBA" id="ARBA00007167"/>
    </source>
</evidence>
<accession>A0AA35U2H1</accession>
<evidence type="ECO:0000256" key="7">
    <source>
        <dbReference type="ARBA" id="ARBA00023159"/>
    </source>
</evidence>
<feature type="compositionally biased region" description="Polar residues" evidence="10">
    <location>
        <begin position="443"/>
        <end position="461"/>
    </location>
</feature>
<dbReference type="AlphaFoldDB" id="A0AA35U2H1"/>
<feature type="compositionally biased region" description="Polar residues" evidence="10">
    <location>
        <begin position="548"/>
        <end position="559"/>
    </location>
</feature>
<reference evidence="12" key="1">
    <citation type="submission" date="2023-03" db="EMBL/GenBank/DDBJ databases">
        <authorList>
            <person name="Steffen K."/>
            <person name="Cardenas P."/>
        </authorList>
    </citation>
    <scope>NUCLEOTIDE SEQUENCE</scope>
</reference>
<dbReference type="Proteomes" id="UP001174909">
    <property type="component" value="Unassembled WGS sequence"/>
</dbReference>
<keyword evidence="8" id="KW-0804">Transcription</keyword>
<protein>
    <submittedName>
        <fullName evidence="12">CREB-regulated transcription coactivator 1</fullName>
    </submittedName>
</protein>
<feature type="region of interest" description="Disordered" evidence="10">
    <location>
        <begin position="102"/>
        <end position="134"/>
    </location>
</feature>
<evidence type="ECO:0000256" key="10">
    <source>
        <dbReference type="SAM" id="MobiDB-lite"/>
    </source>
</evidence>
<evidence type="ECO:0000256" key="1">
    <source>
        <dbReference type="ARBA" id="ARBA00004123"/>
    </source>
</evidence>
<keyword evidence="4" id="KW-0963">Cytoplasm</keyword>
<keyword evidence="6" id="KW-0805">Transcription regulation</keyword>
<evidence type="ECO:0000313" key="13">
    <source>
        <dbReference type="Proteomes" id="UP001174909"/>
    </source>
</evidence>
<evidence type="ECO:0000256" key="5">
    <source>
        <dbReference type="ARBA" id="ARBA00022553"/>
    </source>
</evidence>
<evidence type="ECO:0000259" key="11">
    <source>
        <dbReference type="Pfam" id="PF12884"/>
    </source>
</evidence>
<feature type="region of interest" description="Disordered" evidence="10">
    <location>
        <begin position="1"/>
        <end position="23"/>
    </location>
</feature>
<dbReference type="EMBL" id="CASHTH010004520">
    <property type="protein sequence ID" value="CAI8058473.1"/>
    <property type="molecule type" value="Genomic_DNA"/>
</dbReference>
<dbReference type="Pfam" id="PF12884">
    <property type="entry name" value="TORC_N"/>
    <property type="match status" value="1"/>
</dbReference>
<dbReference type="GO" id="GO:0005634">
    <property type="term" value="C:nucleus"/>
    <property type="evidence" value="ECO:0007669"/>
    <property type="project" value="UniProtKB-SubCell"/>
</dbReference>
<sequence length="869" mass="93773">MAHRVRSRTAESAENKKTKVTPRRLTEKIAIMRRREHEQSEAFQKAMKSIFEMQQAQQARANTSIHSGGGSMPSLVAIDSNPVPPSIDMQSVFNDLNEVTMRSSLSSTTSRERPHSGGPTGRRSQFDKRTQSCDTDPYPTLIGTGHMEHQYLHQPAADWMEGDLSRHKSDSDLQQSLLTQQPGHPGMLNQQFYSLVHPQITSGTCHTPPPPSSFLSNKLHATPNDLGVWGKQKRPASISTAASLLSPDAAAHIYQNTLAAPGPGTASSSLPDLTNIEFESGLDVPLERDDPAPQATPLLPHLPLQQQQQQQGLMFPYQAPPTQQGGFPASNLLMNSFQANHQLPPTSYITSHAYFPQPLLPSVPSIPHSNHPLPTSHSFNHQQQLLPHYLHPLSKNIPALNLNPSSNYRPSHFSSLGPPFHIPLSCSSGTIRKGPTAQTFQNIATSSSSGGQVGTPPQSRAATGYQPPHPLLPSLLNPTTTSRPNPYQGATLGGPNIPPALQTTAKSNSLPPQMNVVIQPPRPSPSILSTSTPSQPVPGPFSPPHSSLQAQSPLSIVQSPPSPGTLPLPNNTNRVPPAPLVAGGEPTHVRAQFPISSISSLPATPTITISPGFSALPSYLAARQQQALQERFASFGMHKTEHLIRSHSEENLQQKVQKERGDLMHNPFMGNLANANSVPCVYVDSPSNENIAEICDSPTTGDSPSTSASYASSPPSVRPFWIDQQQANEFVFHGHEWPMMDSGGGGGPTTGGTTAATDKTKPGSPISHHKSLTDLNAPVEFAELSPRANRSVQLSLPSIVMSDLAMDEQGDKLNSPVVFSEYNVEDAVMDTLLKQEEFSGLQNFDMGFLTSDILMSGSPDSMLHKNLQF</sequence>
<comment type="caution">
    <text evidence="12">The sequence shown here is derived from an EMBL/GenBank/DDBJ whole genome shotgun (WGS) entry which is preliminary data.</text>
</comment>
<feature type="region of interest" description="Disordered" evidence="10">
    <location>
        <begin position="741"/>
        <end position="771"/>
    </location>
</feature>
<name>A0AA35U2H1_GEOBA</name>
<feature type="compositionally biased region" description="Low complexity" evidence="10">
    <location>
        <begin position="525"/>
        <end position="534"/>
    </location>
</feature>
<feature type="compositionally biased region" description="Low complexity" evidence="10">
    <location>
        <begin position="472"/>
        <end position="484"/>
    </location>
</feature>
<evidence type="ECO:0000256" key="2">
    <source>
        <dbReference type="ARBA" id="ARBA00004496"/>
    </source>
</evidence>
<dbReference type="GO" id="GO:0045944">
    <property type="term" value="P:positive regulation of transcription by RNA polymerase II"/>
    <property type="evidence" value="ECO:0007669"/>
    <property type="project" value="TreeGrafter"/>
</dbReference>
<evidence type="ECO:0000256" key="9">
    <source>
        <dbReference type="ARBA" id="ARBA00023242"/>
    </source>
</evidence>
<dbReference type="GO" id="GO:0008140">
    <property type="term" value="F:cAMP response element binding protein binding"/>
    <property type="evidence" value="ECO:0007669"/>
    <property type="project" value="InterPro"/>
</dbReference>
<organism evidence="12 13">
    <name type="scientific">Geodia barretti</name>
    <name type="common">Barrett's horny sponge</name>
    <dbReference type="NCBI Taxonomy" id="519541"/>
    <lineage>
        <taxon>Eukaryota</taxon>
        <taxon>Metazoa</taxon>
        <taxon>Porifera</taxon>
        <taxon>Demospongiae</taxon>
        <taxon>Heteroscleromorpha</taxon>
        <taxon>Tetractinellida</taxon>
        <taxon>Astrophorina</taxon>
        <taxon>Geodiidae</taxon>
        <taxon>Geodia</taxon>
    </lineage>
</organism>
<keyword evidence="13" id="KW-1185">Reference proteome</keyword>
<evidence type="ECO:0000313" key="12">
    <source>
        <dbReference type="EMBL" id="CAI8058473.1"/>
    </source>
</evidence>
<evidence type="ECO:0000256" key="4">
    <source>
        <dbReference type="ARBA" id="ARBA00022490"/>
    </source>
</evidence>
<feature type="compositionally biased region" description="Polar residues" evidence="10">
    <location>
        <begin position="501"/>
        <end position="512"/>
    </location>
</feature>
<feature type="region of interest" description="Disordered" evidence="10">
    <location>
        <begin position="692"/>
        <end position="718"/>
    </location>
</feature>
<dbReference type="InterPro" id="IPR024783">
    <property type="entry name" value="TORC_N"/>
</dbReference>
<feature type="compositionally biased region" description="Basic and acidic residues" evidence="10">
    <location>
        <begin position="8"/>
        <end position="17"/>
    </location>
</feature>
<comment type="subcellular location">
    <subcellularLocation>
        <location evidence="2">Cytoplasm</location>
    </subcellularLocation>
    <subcellularLocation>
        <location evidence="1">Nucleus</location>
    </subcellularLocation>
</comment>
<feature type="domain" description="Transducer of regulated CREB activity N-terminal" evidence="11">
    <location>
        <begin position="21"/>
        <end position="65"/>
    </location>
</feature>
<feature type="compositionally biased region" description="Low complexity" evidence="10">
    <location>
        <begin position="696"/>
        <end position="715"/>
    </location>
</feature>
<dbReference type="PANTHER" id="PTHR13589">
    <property type="entry name" value="CREB-REGULATED TRANSCRIPTION COACTIVATOR"/>
    <property type="match status" value="1"/>
</dbReference>
<dbReference type="PANTHER" id="PTHR13589:SF15">
    <property type="entry name" value="CREB-REGULATED TRANSCRIPTION COACTIVATOR, ISOFORM B"/>
    <property type="match status" value="1"/>
</dbReference>
<dbReference type="GO" id="GO:0051289">
    <property type="term" value="P:protein homotetramerization"/>
    <property type="evidence" value="ECO:0007669"/>
    <property type="project" value="InterPro"/>
</dbReference>
<comment type="similarity">
    <text evidence="3">Belongs to the TORC family.</text>
</comment>
<keyword evidence="9" id="KW-0539">Nucleus</keyword>
<dbReference type="GO" id="GO:0005737">
    <property type="term" value="C:cytoplasm"/>
    <property type="evidence" value="ECO:0007669"/>
    <property type="project" value="UniProtKB-SubCell"/>
</dbReference>